<evidence type="ECO:0000313" key="3">
    <source>
        <dbReference type="Proteomes" id="UP000225605"/>
    </source>
</evidence>
<dbReference type="Proteomes" id="UP000225605">
    <property type="component" value="Unassembled WGS sequence"/>
</dbReference>
<dbReference type="Pfam" id="PF14112">
    <property type="entry name" value="DUF4284"/>
    <property type="match status" value="1"/>
</dbReference>
<keyword evidence="4" id="KW-1185">Reference proteome</keyword>
<evidence type="ECO:0000313" key="2">
    <source>
        <dbReference type="EMBL" id="RKE92589.1"/>
    </source>
</evidence>
<evidence type="ECO:0000313" key="1">
    <source>
        <dbReference type="EMBL" id="PHM22195.1"/>
    </source>
</evidence>
<comment type="caution">
    <text evidence="1">The sequence shown here is derived from an EMBL/GenBank/DDBJ whole genome shotgun (WGS) entry which is preliminary data.</text>
</comment>
<accession>A0A2D0IK94</accession>
<reference evidence="2 4" key="2">
    <citation type="submission" date="2018-09" db="EMBL/GenBank/DDBJ databases">
        <title>Genomic Encyclopedia of Archaeal and Bacterial Type Strains, Phase II (KMG-II): from individual species to whole genera.</title>
        <authorList>
            <person name="Goeker M."/>
        </authorList>
    </citation>
    <scope>NUCLEOTIDE SEQUENCE [LARGE SCALE GENOMIC DNA]</scope>
    <source>
        <strain evidence="2 4">DSM 16337</strain>
    </source>
</reference>
<dbReference type="EMBL" id="NIBT01000035">
    <property type="protein sequence ID" value="PHM22195.1"/>
    <property type="molecule type" value="Genomic_DNA"/>
</dbReference>
<sequence>MSQKTTYPISIWIGTVDNRFDDYINQDEFGEECGFCQDIGQEYDVDTFSTYFVDNPINIKEIIDEIPFSESYENELLVKCNELNITNANCYVSILDESFEFEEKNKDFCGLKFVGVFNYQLPDIWYENNII</sequence>
<dbReference type="RefSeq" id="WP_167450508.1">
    <property type="nucleotide sequence ID" value="NZ_CAWNOJ010000048.1"/>
</dbReference>
<name>A0A2D0IK94_9GAMM</name>
<gene>
    <name evidence="2" type="ORF">BDE27_0233</name>
    <name evidence="1" type="ORF">Xehl_03871</name>
</gene>
<protein>
    <submittedName>
        <fullName evidence="2">Immunity protein 22 of polymorphic toxin system</fullName>
    </submittedName>
</protein>
<dbReference type="Proteomes" id="UP000283568">
    <property type="component" value="Unassembled WGS sequence"/>
</dbReference>
<dbReference type="InterPro" id="IPR025560">
    <property type="entry name" value="Imm22"/>
</dbReference>
<dbReference type="EMBL" id="RAQI01000001">
    <property type="protein sequence ID" value="RKE92589.1"/>
    <property type="molecule type" value="Genomic_DNA"/>
</dbReference>
<proteinExistence type="predicted"/>
<dbReference type="AlphaFoldDB" id="A0A2D0IK94"/>
<organism evidence="1 3">
    <name type="scientific">Xenorhabdus ehlersii</name>
    <dbReference type="NCBI Taxonomy" id="290111"/>
    <lineage>
        <taxon>Bacteria</taxon>
        <taxon>Pseudomonadati</taxon>
        <taxon>Pseudomonadota</taxon>
        <taxon>Gammaproteobacteria</taxon>
        <taxon>Enterobacterales</taxon>
        <taxon>Morganellaceae</taxon>
        <taxon>Xenorhabdus</taxon>
    </lineage>
</organism>
<reference evidence="1 3" key="1">
    <citation type="journal article" date="2017" name="Nat. Microbiol.">
        <title>Natural product diversity associated with the nematode symbionts Photorhabdus and Xenorhabdus.</title>
        <authorList>
            <person name="Tobias N.J."/>
            <person name="Wolff H."/>
            <person name="Djahanschiri B."/>
            <person name="Grundmann F."/>
            <person name="Kronenwerth M."/>
            <person name="Shi Y.M."/>
            <person name="Simonyi S."/>
            <person name="Grun P."/>
            <person name="Shapiro-Ilan D."/>
            <person name="Pidot S.J."/>
            <person name="Stinear T.P."/>
            <person name="Ebersberger I."/>
            <person name="Bode H.B."/>
        </authorList>
    </citation>
    <scope>NUCLEOTIDE SEQUENCE [LARGE SCALE GENOMIC DNA]</scope>
    <source>
        <strain evidence="1 3">DSM 16337</strain>
    </source>
</reference>
<evidence type="ECO:0000313" key="4">
    <source>
        <dbReference type="Proteomes" id="UP000283568"/>
    </source>
</evidence>